<organism evidence="1">
    <name type="scientific">Brassica napus</name>
    <name type="common">Rape</name>
    <dbReference type="NCBI Taxonomy" id="3708"/>
    <lineage>
        <taxon>Eukaryota</taxon>
        <taxon>Viridiplantae</taxon>
        <taxon>Streptophyta</taxon>
        <taxon>Embryophyta</taxon>
        <taxon>Tracheophyta</taxon>
        <taxon>Spermatophyta</taxon>
        <taxon>Magnoliopsida</taxon>
        <taxon>eudicotyledons</taxon>
        <taxon>Gunneridae</taxon>
        <taxon>Pentapetalae</taxon>
        <taxon>rosids</taxon>
        <taxon>malvids</taxon>
        <taxon>Brassicales</taxon>
        <taxon>Brassicaceae</taxon>
        <taxon>Brassiceae</taxon>
        <taxon>Brassica</taxon>
    </lineage>
</organism>
<proteinExistence type="predicted"/>
<accession>A0A816JMA3</accession>
<evidence type="ECO:0000313" key="1">
    <source>
        <dbReference type="EMBL" id="CAF1860808.1"/>
    </source>
</evidence>
<reference evidence="1" key="1">
    <citation type="submission" date="2021-01" db="EMBL/GenBank/DDBJ databases">
        <authorList>
            <consortium name="Genoscope - CEA"/>
            <person name="William W."/>
        </authorList>
    </citation>
    <scope>NUCLEOTIDE SEQUENCE</scope>
</reference>
<name>A0A816JMA3_BRANA</name>
<gene>
    <name evidence="1" type="ORF">DARMORV10_C04P52070.1</name>
</gene>
<sequence>MLNEAFEIIQDIIVLANCFTSISFSFVPRSSNFLGNILANGALMNSHSSL</sequence>
<dbReference type="Proteomes" id="UP001295469">
    <property type="component" value="Chromosome C04"/>
</dbReference>
<protein>
    <submittedName>
        <fullName evidence="1">(rape) hypothetical protein</fullName>
    </submittedName>
</protein>
<dbReference type="AlphaFoldDB" id="A0A816JMA3"/>
<dbReference type="EMBL" id="HG994368">
    <property type="protein sequence ID" value="CAF1860808.1"/>
    <property type="molecule type" value="Genomic_DNA"/>
</dbReference>